<evidence type="ECO:0000256" key="1">
    <source>
        <dbReference type="ARBA" id="ARBA00023125"/>
    </source>
</evidence>
<comment type="caution">
    <text evidence="3">The sequence shown here is derived from an EMBL/GenBank/DDBJ whole genome shotgun (WGS) entry which is preliminary data.</text>
</comment>
<organism evidence="3 4">
    <name type="scientific">Larkinella knui</name>
    <dbReference type="NCBI Taxonomy" id="2025310"/>
    <lineage>
        <taxon>Bacteria</taxon>
        <taxon>Pseudomonadati</taxon>
        <taxon>Bacteroidota</taxon>
        <taxon>Cytophagia</taxon>
        <taxon>Cytophagales</taxon>
        <taxon>Spirosomataceae</taxon>
        <taxon>Larkinella</taxon>
    </lineage>
</organism>
<feature type="domain" description="Phage integrase SAM-like" evidence="2">
    <location>
        <begin position="19"/>
        <end position="69"/>
    </location>
</feature>
<dbReference type="Pfam" id="PF13102">
    <property type="entry name" value="Phage_int_SAM_5"/>
    <property type="match status" value="1"/>
</dbReference>
<dbReference type="InterPro" id="IPR010998">
    <property type="entry name" value="Integrase_recombinase_N"/>
</dbReference>
<dbReference type="GO" id="GO:0003677">
    <property type="term" value="F:DNA binding"/>
    <property type="evidence" value="ECO:0007669"/>
    <property type="project" value="UniProtKB-KW"/>
</dbReference>
<protein>
    <recommendedName>
        <fullName evidence="2">Phage integrase SAM-like domain-containing protein</fullName>
    </recommendedName>
</protein>
<proteinExistence type="predicted"/>
<evidence type="ECO:0000259" key="2">
    <source>
        <dbReference type="Pfam" id="PF13102"/>
    </source>
</evidence>
<dbReference type="Proteomes" id="UP000274271">
    <property type="component" value="Unassembled WGS sequence"/>
</dbReference>
<dbReference type="RefSeq" id="WP_185716362.1">
    <property type="nucleotide sequence ID" value="NZ_RQJP01000006.1"/>
</dbReference>
<gene>
    <name evidence="3" type="ORF">EHT87_27235</name>
</gene>
<reference evidence="3 4" key="1">
    <citation type="submission" date="2018-11" db="EMBL/GenBank/DDBJ databases">
        <authorList>
            <person name="Zhou Z."/>
            <person name="Wang G."/>
        </authorList>
    </citation>
    <scope>NUCLEOTIDE SEQUENCE [LARGE SCALE GENOMIC DNA]</scope>
    <source>
        <strain evidence="3 4">KCTC42998</strain>
    </source>
</reference>
<dbReference type="InterPro" id="IPR025269">
    <property type="entry name" value="SAM-like_dom"/>
</dbReference>
<dbReference type="Gene3D" id="1.10.150.130">
    <property type="match status" value="1"/>
</dbReference>
<keyword evidence="4" id="KW-1185">Reference proteome</keyword>
<accession>A0A3P1CBY3</accession>
<dbReference type="AlphaFoldDB" id="A0A3P1CBY3"/>
<keyword evidence="1" id="KW-0238">DNA-binding</keyword>
<evidence type="ECO:0000313" key="4">
    <source>
        <dbReference type="Proteomes" id="UP000274271"/>
    </source>
</evidence>
<sequence>MYGITPLVYAPHSHVKEKILNLDLLNRFKQHLSSIPVSSSTQHYYFGRIKRMVTLALHDELLEKDPFLRFEMPPEKPSFLISRLPP</sequence>
<name>A0A3P1CBY3_9BACT</name>
<dbReference type="EMBL" id="RQJP01000006">
    <property type="protein sequence ID" value="RRB10843.1"/>
    <property type="molecule type" value="Genomic_DNA"/>
</dbReference>
<evidence type="ECO:0000313" key="3">
    <source>
        <dbReference type="EMBL" id="RRB10843.1"/>
    </source>
</evidence>